<dbReference type="KEGG" id="sind:105172496"/>
<dbReference type="InParanoid" id="A0A6I9U3U9"/>
<proteinExistence type="predicted"/>
<dbReference type="SUPFAM" id="SSF81383">
    <property type="entry name" value="F-box domain"/>
    <property type="match status" value="1"/>
</dbReference>
<protein>
    <submittedName>
        <fullName evidence="3">F-box protein At3g07870-like</fullName>
    </submittedName>
</protein>
<organism evidence="2 3">
    <name type="scientific">Sesamum indicum</name>
    <name type="common">Oriental sesame</name>
    <name type="synonym">Sesamum orientale</name>
    <dbReference type="NCBI Taxonomy" id="4182"/>
    <lineage>
        <taxon>Eukaryota</taxon>
        <taxon>Viridiplantae</taxon>
        <taxon>Streptophyta</taxon>
        <taxon>Embryophyta</taxon>
        <taxon>Tracheophyta</taxon>
        <taxon>Spermatophyta</taxon>
        <taxon>Magnoliopsida</taxon>
        <taxon>eudicotyledons</taxon>
        <taxon>Gunneridae</taxon>
        <taxon>Pentapetalae</taxon>
        <taxon>asterids</taxon>
        <taxon>lamiids</taxon>
        <taxon>Lamiales</taxon>
        <taxon>Pedaliaceae</taxon>
        <taxon>Sesamum</taxon>
    </lineage>
</organism>
<dbReference type="PROSITE" id="PS50181">
    <property type="entry name" value="FBOX"/>
    <property type="match status" value="1"/>
</dbReference>
<dbReference type="PANTHER" id="PTHR31672:SF13">
    <property type="entry name" value="F-BOX PROTEIN CPR30-LIKE"/>
    <property type="match status" value="1"/>
</dbReference>
<dbReference type="OrthoDB" id="610337at2759"/>
<name>A0A6I9U3U9_SESIN</name>
<dbReference type="AlphaFoldDB" id="A0A6I9U3U9"/>
<dbReference type="InterPro" id="IPR050796">
    <property type="entry name" value="SCF_F-box_component"/>
</dbReference>
<evidence type="ECO:0000259" key="1">
    <source>
        <dbReference type="PROSITE" id="PS50181"/>
    </source>
</evidence>
<sequence length="449" mass="51213">MVLQGCKRRFETVMVSEERGGNLIGDKQFINTEESTSTLFSPLLELPVHIICDILSRLPLMNILRCKCVCKMFLKLVKDPYFSKVHLARAPTLTTNLVLQENIGKWGALHFFTFDLSESTLSSCSSADQDTPSYLNRGLPMLSKLNADFSFRTQRLTLVGSCNGLLCLYFDSSPRPFYGITNPILGECIKLPQLTLSAPHCTYANHSGFGYSPRTKQYKIISFMHLTSVDPLNSIDSKRMVADVHTLGSDSWRRIENPPCPNRTSFDPFLNGCLHWITNSNRPSELITSFDLEKEKFKVVPPPAHFSVQYMNKVSWINIGVLRDCLCICYICEDVEFEVWVMREYGVKESWSKEFSIDMKFYCKLRVEDLHRPIKLFSNGDLWFISSSESLVSFSPRKRTFRELRSMGPWKTEVTAHALSFISLKDVVGAESLQVKKLLIGGRRFILGI</sequence>
<evidence type="ECO:0000313" key="2">
    <source>
        <dbReference type="Proteomes" id="UP000504604"/>
    </source>
</evidence>
<dbReference type="InterPro" id="IPR013187">
    <property type="entry name" value="F-box-assoc_dom_typ3"/>
</dbReference>
<dbReference type="Proteomes" id="UP000504604">
    <property type="component" value="Linkage group LG10"/>
</dbReference>
<dbReference type="Gene3D" id="1.20.1280.50">
    <property type="match status" value="1"/>
</dbReference>
<dbReference type="InterPro" id="IPR001810">
    <property type="entry name" value="F-box_dom"/>
</dbReference>
<dbReference type="InterPro" id="IPR017451">
    <property type="entry name" value="F-box-assoc_interact_dom"/>
</dbReference>
<dbReference type="Gramene" id="SIN_1025979.t">
    <property type="protein sequence ID" value="SIN_1025979.t.cds1"/>
    <property type="gene ID" value="SIN_1025979"/>
</dbReference>
<dbReference type="SMART" id="SM00256">
    <property type="entry name" value="FBOX"/>
    <property type="match status" value="1"/>
</dbReference>
<feature type="domain" description="F-box" evidence="1">
    <location>
        <begin position="40"/>
        <end position="85"/>
    </location>
</feature>
<reference evidence="3" key="1">
    <citation type="submission" date="2025-08" db="UniProtKB">
        <authorList>
            <consortium name="RefSeq"/>
        </authorList>
    </citation>
    <scope>IDENTIFICATION</scope>
</reference>
<dbReference type="PANTHER" id="PTHR31672">
    <property type="entry name" value="BNACNNG10540D PROTEIN"/>
    <property type="match status" value="1"/>
</dbReference>
<dbReference type="RefSeq" id="XP_011092248.1">
    <property type="nucleotide sequence ID" value="XM_011093946.2"/>
</dbReference>
<evidence type="ECO:0000313" key="3">
    <source>
        <dbReference type="RefSeq" id="XP_011092248.1"/>
    </source>
</evidence>
<dbReference type="GeneID" id="105172496"/>
<dbReference type="Pfam" id="PF00646">
    <property type="entry name" value="F-box"/>
    <property type="match status" value="1"/>
</dbReference>
<gene>
    <name evidence="3" type="primary">LOC105172496</name>
</gene>
<dbReference type="InterPro" id="IPR036047">
    <property type="entry name" value="F-box-like_dom_sf"/>
</dbReference>
<keyword evidence="2" id="KW-1185">Reference proteome</keyword>
<dbReference type="Pfam" id="PF08268">
    <property type="entry name" value="FBA_3"/>
    <property type="match status" value="1"/>
</dbReference>
<dbReference type="NCBIfam" id="TIGR01640">
    <property type="entry name" value="F_box_assoc_1"/>
    <property type="match status" value="1"/>
</dbReference>
<accession>A0A6I9U3U9</accession>